<gene>
    <name evidence="1" type="ORF">BcepSaruman_150</name>
</gene>
<proteinExistence type="predicted"/>
<organism evidence="1 2">
    <name type="scientific">Burkholderia phage BcepSaruman</name>
    <dbReference type="NCBI Taxonomy" id="2530032"/>
    <lineage>
        <taxon>Viruses</taxon>
        <taxon>Duplodnaviria</taxon>
        <taxon>Heunggongvirae</taxon>
        <taxon>Uroviricota</taxon>
        <taxon>Caudoviricetes</taxon>
        <taxon>Sarumanvirus</taxon>
        <taxon>Sarumanvirus bcepsaruman</taxon>
    </lineage>
</organism>
<dbReference type="Proteomes" id="UP000296455">
    <property type="component" value="Segment"/>
</dbReference>
<dbReference type="EMBL" id="MK552140">
    <property type="protein sequence ID" value="QBX06563.1"/>
    <property type="molecule type" value="Genomic_DNA"/>
</dbReference>
<evidence type="ECO:0000313" key="2">
    <source>
        <dbReference type="Proteomes" id="UP000296455"/>
    </source>
</evidence>
<accession>A0A4D5ZC22</accession>
<sequence>MSTKNILNVTVNAGTASAKSQSFTAKEPAVKFLMASGLVRSKARALTNAGVAAETTLVIGSNTFTAQPSTVPAGIAVNTKAPAGTQPINVSAPADAAVVTAKPIPSSPYPFPTGAAPL</sequence>
<reference evidence="1 2" key="1">
    <citation type="submission" date="2019-02" db="EMBL/GenBank/DDBJ databases">
        <title>Complete genome sequence of Burkholderia cenocepacia phage BcepSaruman.</title>
        <authorList>
            <person name="Park K."/>
            <person name="Liu M."/>
            <person name="Gill J."/>
        </authorList>
    </citation>
    <scope>NUCLEOTIDE SEQUENCE [LARGE SCALE GENOMIC DNA]</scope>
</reference>
<evidence type="ECO:0000313" key="1">
    <source>
        <dbReference type="EMBL" id="QBX06563.1"/>
    </source>
</evidence>
<name>A0A4D5ZC22_9CAUD</name>
<protein>
    <submittedName>
        <fullName evidence="1">Uncharacterized protein</fullName>
    </submittedName>
</protein>
<keyword evidence="2" id="KW-1185">Reference proteome</keyword>